<dbReference type="FunFam" id="1.20.58.60:FF:000019">
    <property type="entry name" value="Spectrin beta chain"/>
    <property type="match status" value="2"/>
</dbReference>
<evidence type="ECO:0000259" key="21">
    <source>
        <dbReference type="PROSITE" id="PS51387"/>
    </source>
</evidence>
<dbReference type="InterPro" id="IPR036318">
    <property type="entry name" value="FAD-bd_PCMH-like_sf"/>
</dbReference>
<dbReference type="SMART" id="SM00233">
    <property type="entry name" value="PH"/>
    <property type="match status" value="1"/>
</dbReference>
<dbReference type="FunFam" id="1.20.58.60:FF:000020">
    <property type="entry name" value="Spectrin alpha chain, non-erythrocytic 1"/>
    <property type="match status" value="5"/>
</dbReference>
<dbReference type="GO" id="GO:0051693">
    <property type="term" value="P:actin filament capping"/>
    <property type="evidence" value="ECO:0007669"/>
    <property type="project" value="UniProtKB-KW"/>
</dbReference>
<evidence type="ECO:0000256" key="1">
    <source>
        <dbReference type="ARBA" id="ARBA00004245"/>
    </source>
</evidence>
<protein>
    <submittedName>
        <fullName evidence="22">Spectrin alpha chain</fullName>
    </submittedName>
</protein>
<dbReference type="InterPro" id="IPR002017">
    <property type="entry name" value="Spectrin_repeat"/>
</dbReference>
<evidence type="ECO:0000256" key="13">
    <source>
        <dbReference type="ARBA" id="ARBA00023212"/>
    </source>
</evidence>
<dbReference type="InterPro" id="IPR008984">
    <property type="entry name" value="SMAD_FHA_dom_sf"/>
</dbReference>
<dbReference type="CDD" id="cd21194">
    <property type="entry name" value="CH_beta_spectrin_rpt2"/>
    <property type="match status" value="1"/>
</dbReference>
<dbReference type="SUPFAM" id="SSF49879">
    <property type="entry name" value="SMAD/FHA domain"/>
    <property type="match status" value="1"/>
</dbReference>
<dbReference type="Pfam" id="PF00498">
    <property type="entry name" value="FHA"/>
    <property type="match status" value="1"/>
</dbReference>
<keyword evidence="13" id="KW-0206">Cytoskeleton</keyword>
<dbReference type="InterPro" id="IPR012951">
    <property type="entry name" value="BBE"/>
</dbReference>
<evidence type="ECO:0000256" key="8">
    <source>
        <dbReference type="ARBA" id="ARBA00022658"/>
    </source>
</evidence>
<comment type="subcellular location">
    <subcellularLocation>
        <location evidence="1">Cytoplasm</location>
        <location evidence="1">Cytoskeleton</location>
    </subcellularLocation>
</comment>
<keyword evidence="4 14" id="KW-0728">SH3 domain</keyword>
<dbReference type="InterPro" id="IPR006093">
    <property type="entry name" value="Oxy_OxRdtase_FAD_BS"/>
</dbReference>
<comment type="similarity">
    <text evidence="3">Belongs to the spectrin family.</text>
</comment>
<dbReference type="InterPro" id="IPR001715">
    <property type="entry name" value="CH_dom"/>
</dbReference>
<keyword evidence="7" id="KW-0597">Phosphoprotein</keyword>
<dbReference type="SUPFAM" id="SSF50729">
    <property type="entry name" value="PH domain-like"/>
    <property type="match status" value="1"/>
</dbReference>
<dbReference type="Gene3D" id="2.30.29.30">
    <property type="entry name" value="Pleckstrin-homology domain (PH domain)/Phosphotyrosine-binding domain (PTB)"/>
    <property type="match status" value="1"/>
</dbReference>
<dbReference type="SMART" id="SM00033">
    <property type="entry name" value="CH"/>
    <property type="match status" value="2"/>
</dbReference>
<evidence type="ECO:0000259" key="17">
    <source>
        <dbReference type="PROSITE" id="PS50002"/>
    </source>
</evidence>
<feature type="compositionally biased region" description="Pro residues" evidence="16">
    <location>
        <begin position="4552"/>
        <end position="4566"/>
    </location>
</feature>
<comment type="caution">
    <text evidence="22">The sequence shown here is derived from an EMBL/GenBank/DDBJ whole genome shotgun (WGS) entry which is preliminary data.</text>
</comment>
<feature type="domain" description="SH3" evidence="17">
    <location>
        <begin position="1626"/>
        <end position="1684"/>
    </location>
</feature>
<keyword evidence="8" id="KW-0344">Guanine-nucleotide releasing factor</keyword>
<proteinExistence type="inferred from homology"/>
<dbReference type="InterPro" id="IPR011993">
    <property type="entry name" value="PH-like_dom_sf"/>
</dbReference>
<dbReference type="FunFam" id="1.20.58.60:FF:000172">
    <property type="entry name" value="Spectrin beta chain"/>
    <property type="match status" value="1"/>
</dbReference>
<dbReference type="InterPro" id="IPR001605">
    <property type="entry name" value="PH_dom-spectrin-type"/>
</dbReference>
<dbReference type="Pfam" id="PF13325">
    <property type="entry name" value="MCRS_N"/>
    <property type="match status" value="1"/>
</dbReference>
<evidence type="ECO:0000256" key="2">
    <source>
        <dbReference type="ARBA" id="ARBA00005466"/>
    </source>
</evidence>
<dbReference type="PROSITE" id="PS50006">
    <property type="entry name" value="FHA_DOMAIN"/>
    <property type="match status" value="1"/>
</dbReference>
<dbReference type="Pfam" id="PF00307">
    <property type="entry name" value="CH"/>
    <property type="match status" value="2"/>
</dbReference>
<dbReference type="GO" id="GO:0005543">
    <property type="term" value="F:phospholipid binding"/>
    <property type="evidence" value="ECO:0007669"/>
    <property type="project" value="InterPro"/>
</dbReference>
<evidence type="ECO:0000256" key="15">
    <source>
        <dbReference type="SAM" id="Coils"/>
    </source>
</evidence>
<feature type="compositionally biased region" description="Basic and acidic residues" evidence="16">
    <location>
        <begin position="4256"/>
        <end position="4347"/>
    </location>
</feature>
<dbReference type="Gene3D" id="3.30.465.10">
    <property type="match status" value="1"/>
</dbReference>
<keyword evidence="10" id="KW-0677">Repeat</keyword>
<evidence type="ECO:0000256" key="14">
    <source>
        <dbReference type="PROSITE-ProRule" id="PRU00192"/>
    </source>
</evidence>
<evidence type="ECO:0000259" key="18">
    <source>
        <dbReference type="PROSITE" id="PS50003"/>
    </source>
</evidence>
<dbReference type="PROSITE" id="PS51387">
    <property type="entry name" value="FAD_PCMH"/>
    <property type="match status" value="1"/>
</dbReference>
<dbReference type="InterPro" id="IPR001452">
    <property type="entry name" value="SH3_domain"/>
</dbReference>
<dbReference type="FunFam" id="1.20.58.60:FF:000017">
    <property type="entry name" value="Spectrin alpha chain, non-erythrocytic 1"/>
    <property type="match status" value="1"/>
</dbReference>
<dbReference type="SUPFAM" id="SSF46966">
    <property type="entry name" value="Spectrin repeat"/>
    <property type="match status" value="21"/>
</dbReference>
<accession>A0A2B4R9D9</accession>
<dbReference type="GO" id="GO:0005874">
    <property type="term" value="C:microtubule"/>
    <property type="evidence" value="ECO:0007669"/>
    <property type="project" value="UniProtKB-KW"/>
</dbReference>
<evidence type="ECO:0000256" key="12">
    <source>
        <dbReference type="ARBA" id="ARBA00023203"/>
    </source>
</evidence>
<dbReference type="Pfam" id="PF08031">
    <property type="entry name" value="BBE"/>
    <property type="match status" value="1"/>
</dbReference>
<dbReference type="InterPro" id="IPR025999">
    <property type="entry name" value="MCRS_N"/>
</dbReference>
<dbReference type="EMBL" id="LSMT01000704">
    <property type="protein sequence ID" value="PFX14964.1"/>
    <property type="molecule type" value="Genomic_DNA"/>
</dbReference>
<dbReference type="Pfam" id="PF01565">
    <property type="entry name" value="FAD_binding_4"/>
    <property type="match status" value="1"/>
</dbReference>
<dbReference type="CDD" id="cd00176">
    <property type="entry name" value="SPEC"/>
    <property type="match status" value="14"/>
</dbReference>
<dbReference type="SMART" id="SM00240">
    <property type="entry name" value="FHA"/>
    <property type="match status" value="1"/>
</dbReference>
<feature type="domain" description="PH" evidence="18">
    <location>
        <begin position="4382"/>
        <end position="4490"/>
    </location>
</feature>
<dbReference type="OrthoDB" id="10262769at2759"/>
<organism evidence="22 23">
    <name type="scientific">Stylophora pistillata</name>
    <name type="common">Smooth cauliflower coral</name>
    <dbReference type="NCBI Taxonomy" id="50429"/>
    <lineage>
        <taxon>Eukaryota</taxon>
        <taxon>Metazoa</taxon>
        <taxon>Cnidaria</taxon>
        <taxon>Anthozoa</taxon>
        <taxon>Hexacorallia</taxon>
        <taxon>Scleractinia</taxon>
        <taxon>Astrocoeniina</taxon>
        <taxon>Pocilloporidae</taxon>
        <taxon>Stylophora</taxon>
    </lineage>
</organism>
<dbReference type="FunFam" id="1.10.418.10:FF:000001">
    <property type="entry name" value="Actinin alpha 1"/>
    <property type="match status" value="1"/>
</dbReference>
<dbReference type="InterPro" id="IPR016169">
    <property type="entry name" value="FAD-bd_PCMH_sub2"/>
</dbReference>
<dbReference type="InterPro" id="IPR036028">
    <property type="entry name" value="SH3-like_dom_sf"/>
</dbReference>
<dbReference type="SUPFAM" id="SSF56176">
    <property type="entry name" value="FAD-binding/transporter-associated domain-like"/>
    <property type="match status" value="1"/>
</dbReference>
<dbReference type="PANTHER" id="PTHR11915">
    <property type="entry name" value="SPECTRIN/FILAMIN RELATED CYTOSKELETAL PROTEIN"/>
    <property type="match status" value="1"/>
</dbReference>
<feature type="compositionally biased region" description="Basic and acidic residues" evidence="16">
    <location>
        <begin position="4728"/>
        <end position="4737"/>
    </location>
</feature>
<dbReference type="InterPro" id="IPR041681">
    <property type="entry name" value="PH_9"/>
</dbReference>
<dbReference type="InterPro" id="IPR001589">
    <property type="entry name" value="Actinin_actin-bd_CS"/>
</dbReference>
<dbReference type="Pfam" id="PF00435">
    <property type="entry name" value="Spectrin"/>
    <property type="match status" value="28"/>
</dbReference>
<evidence type="ECO:0000256" key="9">
    <source>
        <dbReference type="ARBA" id="ARBA00022701"/>
    </source>
</evidence>
<dbReference type="InterPro" id="IPR001849">
    <property type="entry name" value="PH_domain"/>
</dbReference>
<feature type="region of interest" description="Disordered" evidence="16">
    <location>
        <begin position="478"/>
        <end position="504"/>
    </location>
</feature>
<feature type="compositionally biased region" description="Acidic residues" evidence="16">
    <location>
        <begin position="4601"/>
        <end position="4611"/>
    </location>
</feature>
<dbReference type="SMART" id="SM00326">
    <property type="entry name" value="SH3"/>
    <property type="match status" value="1"/>
</dbReference>
<feature type="domain" description="Calponin-homology (CH)" evidence="20">
    <location>
        <begin position="794"/>
        <end position="896"/>
    </location>
</feature>
<feature type="coiled-coil region" evidence="15">
    <location>
        <begin position="3163"/>
        <end position="3233"/>
    </location>
</feature>
<dbReference type="Gene3D" id="1.20.58.60">
    <property type="match status" value="26"/>
</dbReference>
<dbReference type="InterPro" id="IPR006094">
    <property type="entry name" value="Oxid_FAD_bind_N"/>
</dbReference>
<keyword evidence="5" id="KW-0117">Actin capping</keyword>
<dbReference type="FunFam" id="1.20.58.60:FF:000007">
    <property type="entry name" value="Spectrin alpha chain non-erythrocytic 1"/>
    <property type="match status" value="3"/>
</dbReference>
<dbReference type="PROSITE" id="PS00862">
    <property type="entry name" value="OX2_COVAL_FAD"/>
    <property type="match status" value="1"/>
</dbReference>
<dbReference type="FunFam" id="1.10.418.10:FF:000089">
    <property type="entry name" value="Spectrin beta chain"/>
    <property type="match status" value="1"/>
</dbReference>
<dbReference type="GO" id="GO:0016020">
    <property type="term" value="C:membrane"/>
    <property type="evidence" value="ECO:0007669"/>
    <property type="project" value="UniProtKB-ARBA"/>
</dbReference>
<evidence type="ECO:0000256" key="3">
    <source>
        <dbReference type="ARBA" id="ARBA00006826"/>
    </source>
</evidence>
<evidence type="ECO:0000256" key="5">
    <source>
        <dbReference type="ARBA" id="ARBA00022467"/>
    </source>
</evidence>
<feature type="coiled-coil region" evidence="15">
    <location>
        <begin position="652"/>
        <end position="679"/>
    </location>
</feature>
<dbReference type="PROSITE" id="PS50021">
    <property type="entry name" value="CH"/>
    <property type="match status" value="2"/>
</dbReference>
<dbReference type="GO" id="GO:0005737">
    <property type="term" value="C:cytoplasm"/>
    <property type="evidence" value="ECO:0007669"/>
    <property type="project" value="UniProtKB-ARBA"/>
</dbReference>
<dbReference type="SMART" id="SM00150">
    <property type="entry name" value="SPEC"/>
    <property type="match status" value="28"/>
</dbReference>
<dbReference type="PROSITE" id="PS00020">
    <property type="entry name" value="ACTININ_2"/>
    <property type="match status" value="1"/>
</dbReference>
<evidence type="ECO:0000313" key="22">
    <source>
        <dbReference type="EMBL" id="PFX14964.1"/>
    </source>
</evidence>
<feature type="domain" description="Calponin-homology (CH)" evidence="20">
    <location>
        <begin position="911"/>
        <end position="1016"/>
    </location>
</feature>
<feature type="region of interest" description="Disordered" evidence="16">
    <location>
        <begin position="4255"/>
        <end position="4381"/>
    </location>
</feature>
<dbReference type="Gene3D" id="1.10.418.10">
    <property type="entry name" value="Calponin-like domain"/>
    <property type="match status" value="2"/>
</dbReference>
<evidence type="ECO:0000256" key="10">
    <source>
        <dbReference type="ARBA" id="ARBA00022737"/>
    </source>
</evidence>
<evidence type="ECO:0000256" key="11">
    <source>
        <dbReference type="ARBA" id="ARBA00023002"/>
    </source>
</evidence>
<dbReference type="GO" id="GO:0005085">
    <property type="term" value="F:guanyl-nucleotide exchange factor activity"/>
    <property type="evidence" value="ECO:0007669"/>
    <property type="project" value="UniProtKB-KW"/>
</dbReference>
<comment type="similarity">
    <text evidence="2">Belongs to the oxygen-dependent FAD-linked oxidoreductase family.</text>
</comment>
<dbReference type="GO" id="GO:0003779">
    <property type="term" value="F:actin binding"/>
    <property type="evidence" value="ECO:0007669"/>
    <property type="project" value="UniProtKB-KW"/>
</dbReference>
<dbReference type="GO" id="GO:0071949">
    <property type="term" value="F:FAD binding"/>
    <property type="evidence" value="ECO:0007669"/>
    <property type="project" value="InterPro"/>
</dbReference>
<reference evidence="23" key="1">
    <citation type="journal article" date="2017" name="bioRxiv">
        <title>Comparative analysis of the genomes of Stylophora pistillata and Acropora digitifera provides evidence for extensive differences between species of corals.</title>
        <authorList>
            <person name="Voolstra C.R."/>
            <person name="Li Y."/>
            <person name="Liew Y.J."/>
            <person name="Baumgarten S."/>
            <person name="Zoccola D."/>
            <person name="Flot J.-F."/>
            <person name="Tambutte S."/>
            <person name="Allemand D."/>
            <person name="Aranda M."/>
        </authorList>
    </citation>
    <scope>NUCLEOTIDE SEQUENCE [LARGE SCALE GENOMIC DNA]</scope>
</reference>
<keyword evidence="6" id="KW-0963">Cytoplasm</keyword>
<dbReference type="SUPFAM" id="SSF50044">
    <property type="entry name" value="SH3-domain"/>
    <property type="match status" value="1"/>
</dbReference>
<dbReference type="InterPro" id="IPR000253">
    <property type="entry name" value="FHA_dom"/>
</dbReference>
<dbReference type="STRING" id="50429.A0A2B4R9D9"/>
<dbReference type="PROSITE" id="PS50003">
    <property type="entry name" value="PH_DOMAIN"/>
    <property type="match status" value="1"/>
</dbReference>
<dbReference type="Gene3D" id="3.40.462.20">
    <property type="match status" value="1"/>
</dbReference>
<dbReference type="InterPro" id="IPR016166">
    <property type="entry name" value="FAD-bd_PCMH"/>
</dbReference>
<dbReference type="CDD" id="cd22687">
    <property type="entry name" value="FHA_MCRS1"/>
    <property type="match status" value="1"/>
</dbReference>
<dbReference type="PRINTS" id="PR00683">
    <property type="entry name" value="SPECTRINPH"/>
</dbReference>
<feature type="coiled-coil region" evidence="15">
    <location>
        <begin position="3798"/>
        <end position="3857"/>
    </location>
</feature>
<keyword evidence="12" id="KW-0009">Actin-binding</keyword>
<evidence type="ECO:0000256" key="6">
    <source>
        <dbReference type="ARBA" id="ARBA00022490"/>
    </source>
</evidence>
<dbReference type="InterPro" id="IPR036872">
    <property type="entry name" value="CH_dom_sf"/>
</dbReference>
<dbReference type="PROSITE" id="PS50002">
    <property type="entry name" value="SH3"/>
    <property type="match status" value="1"/>
</dbReference>
<sequence length="4748" mass="544389">MYLTKSYRLIRHGLYQKALITNVLKSRRLHGGGSAYTALEQLRDIAVTPDQPELYHDAVKIYNPAYSYEQPAFVAFPKNVEEIKRCLKIADKTNTPVAVKSGGHCFAGYSTTDSNGFVISLKNMNQVDVQENVVTVQTGACWGDVYSKLDDTDYVAVGGCVPGVGIGGYILGGGYSMLSRGYGGLACDKALSFTMVTADGSEVVRASAKENEDLFWALKGGGGGNFGVMVDVTLEVCPRPKQFLWTRLIYNTIDQSEQGLSVVGKNLHKFPKELNLDMALHGYFGKKTLTLDAVYSDVHEDAVQSSLESLHPPVETQPQVFTSYLQFSTEYSKRHGFVHQEVEPIYVKGVMIESLPPALAKYFAHLEIPPECLLEFVHMGGDIAQHSATSTAFPFRTAQYSYYTYGRFHDPAQREEVLKFATAAYDAVRESGCALGSYVNYMDRHLKNWGENFYGVNYPRLCEVKAKWNPIGHGSLHFQQEPTGKGSSRKQRNSKNPQVNTDFGRWRPADDLALITGVQQTNDLTAVYLGIKFSCRFTQKEIQERWYQLLYDPVVSRLATTAVKQLPADVIASAQNNALWCKEEEQILANVPANSPASLELFQDLLDKNPSVFHQCRSAKALRNHWLLMRQYQLLSDQTVSTAEHAVSFSDAEEQINDAELLETKDDNLEQELSLADRRNKREIRLLEGEIPLWQVIVEKLNATTAGTTVTPASEFDSHTLAVLRGRLVRYLMRSREITVGRSTADNHVDVDLSLEGPAWKISRRQAVIKLRSEGEYCVINEGRRPLYIDGKPVVIGTKARLHHNSTFEHNSHVDDLFTDLSDGKILISLLEIISGEKLGKIARGKLRVHKIENVNKALEFLQRSVKLESIGAEDIVDGNERLILAVIWMIILRFQIADISYQDEMSQEKKSAKEALLLWCQRMTRGYSGVDVQNFTTSWRNGLAFNALIHKHRPDMINYSALRPSQHEANLNNAFNVAEESLGIAKLLDAEDVDCPRPDEKSIMTYVSLYYQYFAKMKTEETGGRRIAKILGILMEVEKMEKAYEEMVSDLLNWLNTKIVELGRAFQKSMILGILMEVEKMEKAYEEMVSDLLNWLNTKIVELGRAFQKSMVAVQREMALFKHFRTVEKPPKYSERVNIEAHLFSLQTKRKGNNQQPYIPPEGKLVMDINRAWQVMESAEHDREMALRQELIRQEMLEKLADKFERKASLRESWLDDMMHVLEGEALGQDAATVEAAFKRHEAISTDVKAREERFQMVFDLAQELIDEDYHRSDVISAREEVIMTKWDKLIGMLEAKRSTLVGFKDLVGLFREMDGAHGDMQDIEAAVRSEEYGKHLLDVENLLHKHSLIESQIQSQGESVQRINNVAQRFIKAKHPESRVIKERQSLLTQAFEALIQLGKERRARLEDSLRLYKFFGDMEEEEMFVKETEKVLSSKDVGKDLISLTRLQQKHKALEAELSGRFAHCETVCAKGQSLVDRAHYASKEIRAKIKQLQNNWMKLRELLITRSERLKDAAQSLQYYSDSNDAESWMKEKMYVASSEDYGRDEQSAMSLLQRHTNVIDEIQGFADDMNRLREQSKLMESNEQAAQTKVELYEEETEVETDEEVEEIVEKEVVKDVVQEVKVPQVKALHPFAGQGLKMTRGEVFFLISKTNKDWWSVRRLTSKEAGYVPANYVKEIEARTVKKTTKQKVIVPEKVLVKRRVKKKVMIQKQREVKVKTPEKKGKSRRQVRRHFTAHFDRDNVATRQISLQNMYSRLVDMAEIRRENLENSIKYFHLCHECDDIEFWMKNKGLTTELTANNSRIAEINSLADQLIDTDHRHSAAVKKRRKDINDMWENLQRLKKAKEEELREKHGVELFFDSCEEMKSWIQEKDAILSDGDVGRDLETVRALQRRHQGFERDLAAVEEKLVKLQDQAKSLVSHHPRQARQIKAKEAEIIGLWNGLKGKASKRKNVLDEAYGQQGFLADSRDLLSWASDMRNSLRIGDTPKDVNSAKQLIQEHEEKWEDIQTHNDRFDQLVEYGQRMVASNPRVRQLKDRVAALKKEKEALKDTWIERNEALHEGQDLQAFIRDAEYVDSLSASHEAFLSNDDLGDSVDDVLMLLKQHDNLEKTLIAQDEKLHSLNDMANSLVTTGHRDRQWISKRKEEVLKRRQSVKQLAVKRRQALLQSQLLQNFKRDTQEFEAWIQEKLQIATDESFRDLTNIQRKLQRHQAFEAEIAANKGGFDSVNVSGKKLIREGHYGSKEIKDFLGRLNEGWSELVGRSADKGSRLQQAQQQQQFNRAMEDVKVWMNEVETLMSLEDLGHDLSSVKFLLKKHQGVETDIEVHDAQIQALCDQAQVLIEDGHFDAGKIEQATENILQRFDELKELSSNRQSQLEDSLGLHQFFYDIEMEMAWIREHLTMATSEDLGTSLIGVKRLQKRHLALENELSNHQFRIDTVLTSGQDLIDSNHYAADEIEERCEELNESWESLLRAAAERKQKLGDALESQKYFTEANEADSWMNDKAGLAANQDYGKDELSAEKLLTRHTALQTAVDTYSPIIQGLAEQAKKLVQSGHFAAENIASRQRDIEEQFLGLQTLTNTRLQRLEESKKLHQYLREVNETSEWITEQLHVAAAEDYGKDFEHLEVIQGKFEDFQRSVVAKAERFSEVDNFAKRLVAEGHTDTVIIKEQQDILRSMWAQLQDQIKIRTKRLASAAEIHGFNRDLNELITRLQEKDSSLSMEDLGRDMASVQGLHRKHEGHERDLVVVQQQVDTLTAESGKLQAAYQGHTAESIKKHEEFVLSLWDELKRKTSRKKCKLQDSSDFHKLNNEIRDLVSWCIDMSRTISSGEPVHDVVDAQAQLRRIEEHRAEMGAREEGFQKVMEIGERMVDNGHFAADEIAEKLELLLTERESLYATWEDNKTELDQAYDLQVFLREAKQIDTLTSTQEVVLAGAELGSSVDEVDSLLRKHENTEKLVATQDEKVANLCEFGDTLIANSHNESDKIQDRVRAVCERRNKLNEELLKRKHKLEDSRKIAQFYQDVVEAESWITEKLQTASDDSYKDPANLETKLQKNKAFEAELTAHEEAIDAVRETGEELMISGHFAADEVERRIEALYLHWEELLEASANKGKRLEEARDHQKFTQEVHLADSCISEKAVILSSDDYGRDLPGVEALLRKHDDLERDLTVIEGKMEVLEGEARRLARSQPHTVATIQEKQKEIIENWERLNDLFDERKGKLEANRLLQIFQMDYRDLMAWMTDLATRITSGEAAKNVREAEALLELHTERKGVIEARLESFNSAHAFGLSLVDQGHFAAEEIAENCEEMSLVKDELLESWEERQIELSQSFELQLFLRDADQADSWISAKEAFLQAEESSDSLDTVETLLKNQLNFERSLTAYEEKIKSIQQSADQLIQEEHVDSGQIGKRCREVLENWERLKTLATAKIGDLGESRKLFQFLRDAEEIESWINEKLQTASEASYRETSNLLQKQQKHQTFEAELAANKGQLDNVLRAGQTLLETTPQSRETVETRLKDVNELWKLLGDMSSSKGQRLKEAIQRQTFEKNVGDLETWINEVGNTLASKDFGKDVKSANNLIKKHQLLEADVTSRKERVTAILNQATEFVEADHFEKDEIEDRAKAVAERFKRLSEPAEARRKKLQDSLALQQFLSNVEEELAWIRDEEPLVKSDDLGRTLIGVQNLIKKQETVDSEITAHEQLINTVMSTADQLMEREHYASDEIEARCADLQGKWAELTSLSATRHQNLQESLQAQQFYTEVTEVETWIREKLPRVSSDDYGRDETTAQSLLRRHETLELELDSYRAKVGDLRNMCQALVTAGNFDAEKIRRRQSEMETRFEQLSEKSSYRRQRLLDSNQLFNFFRDADEVESWIADKESIAMSDDYGRDLEHVETLLKKFEDFTRDLVTSGERIASLTAQAQTLLDEGHSEGDAIENRMEEVCSMWDTLKDRTNARLEALDRAREIHAFNRNVEDTRAWIQEKEAALMFFDDGARDLSGVQALQRKHQGFQLDLKALGEKVQLIANEAEELVSKFPEGQEHLTEQRDEVLSTWHRLQEKASSKKSNLTQSEKLQKFLNDFRDLMSWINHMSSVLKDDEQPDDVTRAENFLARHQEHKAEIDTRQKSVNEFFEAADTLIADGHSASADVKEKKQRLHKEWLVLQNTWRERGTELERGKEVQVFKRDADQLEAWLNARDLDQESGDLGDSLDAVEELIKKHEEFENMVLAQEMKLLGIIKLTPQEQGIHKQKEEEKEKRKREEEEERIERELREKKRQEELRRKEESDRKEKENKQREEREKLWALEERKRAEEKAKLEEEMKQEAQRQRGIPEEQRMQGKHKNVRDPYDKNQNYKQSLPVGSPKDERQASSTSVIEGILQRKQEFEPGGKKSSSRAWKTLYTALRGHQLFFYHEKKDSQSSNYSAPLIDVRDGFCEEASDAARRGNAFRVLCDDDSDYLFVAKDPSDLNRWLQCISEAAGQTDLPIPPPSPQGARPTSPKSPPQTKRVDGPESSTGMQPYGRTLKPLITVTSFDDDEDVLIDPPPPPLVNIPPPSIPSDFSNNDAPVDAKDLESLSLEPDDPPTVPPPDFSDFDSPSDDELPVLPTSPPPEFLSDDEHAFDNDLEDSSPAYIPSSMHHSVSSPKEKTRPTPPPVAPKPEGRPRSDSNDSLQKGPKPAIKPKPTFDRTHWYGQRSSDSGHALNIASPLRSTIHSAESAPDDKRNEKRKGVLGNIFKRKK</sequence>
<dbReference type="SUPFAM" id="SSF47576">
    <property type="entry name" value="Calponin-homology domain, CH-domain"/>
    <property type="match status" value="1"/>
</dbReference>
<keyword evidence="23" id="KW-1185">Reference proteome</keyword>
<keyword evidence="9" id="KW-0493">Microtubule</keyword>
<keyword evidence="15" id="KW-0175">Coiled coil</keyword>
<keyword evidence="11" id="KW-0560">Oxidoreductase</keyword>
<dbReference type="InterPro" id="IPR018159">
    <property type="entry name" value="Spectrin/alpha-actinin"/>
</dbReference>
<dbReference type="Gene3D" id="2.30.30.40">
    <property type="entry name" value="SH3 Domains"/>
    <property type="match status" value="1"/>
</dbReference>
<dbReference type="GO" id="GO:0016491">
    <property type="term" value="F:oxidoreductase activity"/>
    <property type="evidence" value="ECO:0007669"/>
    <property type="project" value="UniProtKB-KW"/>
</dbReference>
<evidence type="ECO:0000313" key="23">
    <source>
        <dbReference type="Proteomes" id="UP000225706"/>
    </source>
</evidence>
<evidence type="ECO:0000259" key="20">
    <source>
        <dbReference type="PROSITE" id="PS50021"/>
    </source>
</evidence>
<evidence type="ECO:0000259" key="19">
    <source>
        <dbReference type="PROSITE" id="PS50006"/>
    </source>
</evidence>
<gene>
    <name evidence="22" type="primary">alpha-Spec</name>
    <name evidence="22" type="ORF">AWC38_SpisGene20847</name>
</gene>
<feature type="coiled-coil region" evidence="15">
    <location>
        <begin position="3057"/>
        <end position="3084"/>
    </location>
</feature>
<dbReference type="Pfam" id="PF14604">
    <property type="entry name" value="SH3_9"/>
    <property type="match status" value="1"/>
</dbReference>
<evidence type="ECO:0000256" key="4">
    <source>
        <dbReference type="ARBA" id="ARBA00022443"/>
    </source>
</evidence>
<evidence type="ECO:0000256" key="16">
    <source>
        <dbReference type="SAM" id="MobiDB-lite"/>
    </source>
</evidence>
<name>A0A2B4R9D9_STYPI</name>
<feature type="domain" description="FHA" evidence="19">
    <location>
        <begin position="738"/>
        <end position="794"/>
    </location>
</feature>
<feature type="coiled-coil region" evidence="15">
    <location>
        <begin position="2421"/>
        <end position="2480"/>
    </location>
</feature>
<dbReference type="Pfam" id="PF15410">
    <property type="entry name" value="PH_9"/>
    <property type="match status" value="1"/>
</dbReference>
<evidence type="ECO:0000256" key="7">
    <source>
        <dbReference type="ARBA" id="ARBA00022553"/>
    </source>
</evidence>
<dbReference type="Proteomes" id="UP000225706">
    <property type="component" value="Unassembled WGS sequence"/>
</dbReference>
<feature type="domain" description="FAD-binding PCMH-type" evidence="21">
    <location>
        <begin position="66"/>
        <end position="239"/>
    </location>
</feature>
<dbReference type="UniPathway" id="UPA00991">
    <property type="reaction ID" value="UER00939"/>
</dbReference>
<feature type="region of interest" description="Disordered" evidence="16">
    <location>
        <begin position="4490"/>
        <end position="4748"/>
    </location>
</feature>
<feature type="coiled-coil region" evidence="15">
    <location>
        <begin position="1893"/>
        <end position="1927"/>
    </location>
</feature>